<keyword evidence="3" id="KW-1185">Reference proteome</keyword>
<dbReference type="EMBL" id="BDIP01004076">
    <property type="protein sequence ID" value="GIQ88448.1"/>
    <property type="molecule type" value="Genomic_DNA"/>
</dbReference>
<feature type="compositionally biased region" description="Basic and acidic residues" evidence="1">
    <location>
        <begin position="1"/>
        <end position="10"/>
    </location>
</feature>
<gene>
    <name evidence="2" type="ORF">KIPB_010696</name>
</gene>
<evidence type="ECO:0000313" key="3">
    <source>
        <dbReference type="Proteomes" id="UP000265618"/>
    </source>
</evidence>
<feature type="region of interest" description="Disordered" evidence="1">
    <location>
        <begin position="1"/>
        <end position="20"/>
    </location>
</feature>
<organism evidence="2 3">
    <name type="scientific">Kipferlia bialata</name>
    <dbReference type="NCBI Taxonomy" id="797122"/>
    <lineage>
        <taxon>Eukaryota</taxon>
        <taxon>Metamonada</taxon>
        <taxon>Carpediemonas-like organisms</taxon>
        <taxon>Kipferlia</taxon>
    </lineage>
</organism>
<proteinExistence type="predicted"/>
<dbReference type="Proteomes" id="UP000265618">
    <property type="component" value="Unassembled WGS sequence"/>
</dbReference>
<reference evidence="2 3" key="1">
    <citation type="journal article" date="2018" name="PLoS ONE">
        <title>The draft genome of Kipferlia bialata reveals reductive genome evolution in fornicate parasites.</title>
        <authorList>
            <person name="Tanifuji G."/>
            <person name="Takabayashi S."/>
            <person name="Kume K."/>
            <person name="Takagi M."/>
            <person name="Nakayama T."/>
            <person name="Kamikawa R."/>
            <person name="Inagaki Y."/>
            <person name="Hashimoto T."/>
        </authorList>
    </citation>
    <scope>NUCLEOTIDE SEQUENCE [LARGE SCALE GENOMIC DNA]</scope>
    <source>
        <strain evidence="2">NY0173</strain>
    </source>
</reference>
<sequence length="422" mass="45501">MGHVQEESEGGRYSSHTHSIYPPGANDHCAELAVTQHRRNAPSVQTPSDILNSTHIQVERKGLVVGGQVTCVFLSLTVILALNMLDLFGTSPTPTLPGALSEPLLAFTVNQRIVDTVPYASLDAPDSSVLDDWIVAHDNLYAVEVLGGDWGTTCVDYGVVRDMDTQDMLQVVYGASAGILPMSVTHGHTPTTVTDIRESGGIVLQTEGCTIQGSGMPCESLYNNGWFDPLQQPVVAYACFRDDVDVYHHYTLISTALGEGYPEGMDIEYSASWVPSAKYPLMGKESPAAVKVHVVPPAVSLAYMGGKGDQLTPSYSFGRFDTERQLACGMLYALTEAGYTLTSYERNNRFSRCFAISDSGTSMQYTGGVFGQATLGENAWDTTRTVSQVVAPLPTTPLSVGDYSCGLYCEGDECMYTGQLCQ</sequence>
<evidence type="ECO:0000256" key="1">
    <source>
        <dbReference type="SAM" id="MobiDB-lite"/>
    </source>
</evidence>
<protein>
    <submittedName>
        <fullName evidence="2">Uncharacterized protein</fullName>
    </submittedName>
</protein>
<comment type="caution">
    <text evidence="2">The sequence shown here is derived from an EMBL/GenBank/DDBJ whole genome shotgun (WGS) entry which is preliminary data.</text>
</comment>
<feature type="non-terminal residue" evidence="2">
    <location>
        <position position="1"/>
    </location>
</feature>
<evidence type="ECO:0000313" key="2">
    <source>
        <dbReference type="EMBL" id="GIQ88448.1"/>
    </source>
</evidence>
<accession>A0A9K3D744</accession>
<name>A0A9K3D744_9EUKA</name>
<dbReference type="AlphaFoldDB" id="A0A9K3D744"/>